<feature type="region of interest" description="Disordered" evidence="1">
    <location>
        <begin position="1"/>
        <end position="174"/>
    </location>
</feature>
<reference evidence="4 5" key="2">
    <citation type="journal article" date="2010" name="Stand. Genomic Sci.">
        <title>Complete genome sequence of Gordonia bronchialis type strain (3410).</title>
        <authorList>
            <person name="Ivanova N."/>
            <person name="Sikorski J."/>
            <person name="Jando M."/>
            <person name="Lapidus A."/>
            <person name="Nolan M."/>
            <person name="Lucas S."/>
            <person name="Del Rio T.G."/>
            <person name="Tice H."/>
            <person name="Copeland A."/>
            <person name="Cheng J.F."/>
            <person name="Chen F."/>
            <person name="Bruce D."/>
            <person name="Goodwin L."/>
            <person name="Pitluck S."/>
            <person name="Mavromatis K."/>
            <person name="Ovchinnikova G."/>
            <person name="Pati A."/>
            <person name="Chen A."/>
            <person name="Palaniappan K."/>
            <person name="Land M."/>
            <person name="Hauser L."/>
            <person name="Chang Y.J."/>
            <person name="Jeffries C.D."/>
            <person name="Chain P."/>
            <person name="Saunders E."/>
            <person name="Han C."/>
            <person name="Detter J.C."/>
            <person name="Brettin T."/>
            <person name="Rohde M."/>
            <person name="Goker M."/>
            <person name="Bristow J."/>
            <person name="Eisen J.A."/>
            <person name="Markowitz V."/>
            <person name="Hugenholtz P."/>
            <person name="Klenk H.P."/>
            <person name="Kyrpides N.C."/>
        </authorList>
    </citation>
    <scope>NUCLEOTIDE SEQUENCE [LARGE SCALE GENOMIC DNA]</scope>
    <source>
        <strain evidence="5">ATCC 25592 / DSM 43247 / BCRC 13721 / JCM 3198 / KCTC 3076 / NBRC 16047 / NCTC 10667</strain>
    </source>
</reference>
<reference evidence="5" key="1">
    <citation type="submission" date="2009-10" db="EMBL/GenBank/DDBJ databases">
        <title>The complete chromosome of Gordonia bronchialis DSM 43247.</title>
        <authorList>
            <consortium name="US DOE Joint Genome Institute (JGI-PGF)"/>
            <person name="Lucas S."/>
            <person name="Copeland A."/>
            <person name="Lapidus A."/>
            <person name="Glavina del Rio T."/>
            <person name="Dalin E."/>
            <person name="Tice H."/>
            <person name="Bruce D."/>
            <person name="Goodwin L."/>
            <person name="Pitluck S."/>
            <person name="Kyrpides N."/>
            <person name="Mavromatis K."/>
            <person name="Ivanova N."/>
            <person name="Ovchinnikova G."/>
            <person name="Saunders E."/>
            <person name="Brettin T."/>
            <person name="Detter J.C."/>
            <person name="Han C."/>
            <person name="Larimer F."/>
            <person name="Land M."/>
            <person name="Hauser L."/>
            <person name="Markowitz V."/>
            <person name="Cheng J.-F."/>
            <person name="Hugenholtz P."/>
            <person name="Woyke T."/>
            <person name="Wu D."/>
            <person name="Jando M."/>
            <person name="Schneider S."/>
            <person name="Goeker M."/>
            <person name="Klenk H.-P."/>
            <person name="Eisen J.A."/>
        </authorList>
    </citation>
    <scope>NUCLEOTIDE SEQUENCE [LARGE SCALE GENOMIC DNA]</scope>
    <source>
        <strain evidence="5">ATCC 25592 / DSM 43247 / BCRC 13721 / JCM 3198 / KCTC 3076 / NBRC 16047 / NCTC 10667</strain>
    </source>
</reference>
<dbReference type="HOGENOM" id="CLU_986138_0_0_11"/>
<gene>
    <name evidence="4" type="ordered locus">Gbro_1385</name>
</gene>
<dbReference type="STRING" id="526226.Gbro_1385"/>
<keyword evidence="2" id="KW-1133">Transmembrane helix</keyword>
<accession>D0L6B1</accession>
<evidence type="ECO:0000256" key="1">
    <source>
        <dbReference type="SAM" id="MobiDB-lite"/>
    </source>
</evidence>
<evidence type="ECO:0000256" key="2">
    <source>
        <dbReference type="SAM" id="Phobius"/>
    </source>
</evidence>
<keyword evidence="5" id="KW-1185">Reference proteome</keyword>
<dbReference type="Proteomes" id="UP000001219">
    <property type="component" value="Chromosome"/>
</dbReference>
<dbReference type="Pfam" id="PF13828">
    <property type="entry name" value="DUF4190"/>
    <property type="match status" value="1"/>
</dbReference>
<evidence type="ECO:0000313" key="5">
    <source>
        <dbReference type="Proteomes" id="UP000001219"/>
    </source>
</evidence>
<dbReference type="KEGG" id="gbr:Gbro_1385"/>
<dbReference type="EMBL" id="CP001802">
    <property type="protein sequence ID" value="ACY20668.1"/>
    <property type="molecule type" value="Genomic_DNA"/>
</dbReference>
<organism evidence="4 5">
    <name type="scientific">Gordonia bronchialis (strain ATCC 25592 / DSM 43247 / BCRC 13721 / JCM 3198 / KCTC 3076 / NBRC 16047 / NCTC 10667)</name>
    <name type="common">Rhodococcus bronchialis</name>
    <dbReference type="NCBI Taxonomy" id="526226"/>
    <lineage>
        <taxon>Bacteria</taxon>
        <taxon>Bacillati</taxon>
        <taxon>Actinomycetota</taxon>
        <taxon>Actinomycetes</taxon>
        <taxon>Mycobacteriales</taxon>
        <taxon>Gordoniaceae</taxon>
        <taxon>Gordonia</taxon>
    </lineage>
</organism>
<name>D0L6B1_GORB4</name>
<feature type="domain" description="DUF4190" evidence="3">
    <location>
        <begin position="200"/>
        <end position="263"/>
    </location>
</feature>
<feature type="transmembrane region" description="Helical" evidence="2">
    <location>
        <begin position="200"/>
        <end position="225"/>
    </location>
</feature>
<protein>
    <recommendedName>
        <fullName evidence="3">DUF4190 domain-containing protein</fullName>
    </recommendedName>
</protein>
<feature type="transmembrane region" description="Helical" evidence="2">
    <location>
        <begin position="245"/>
        <end position="277"/>
    </location>
</feature>
<dbReference type="AlphaFoldDB" id="D0L6B1"/>
<sequence>MTNPTGDRDPEDSTPGGNPESHEPPPSSPTGGPTRFIKTGPGGQTPPPSTPPPSYGQGTPPPSYGQGTPPPSYGQGTQPPSYDPTQIGTPGSSGTPSYGQGTQPPSYDPTQIGTPGASGTPSYGTPPPSYGDSGTPSYGDSGTPSYGTPPSYGDSGTPSYGAASTPSYGTPPASPYGQPGYGAAGYPGGVGATPPKTNPLAIASLACSIAGLVCCGIVSVVGLILGFVARKQISESNGTQTGDGLALAGIIVGAVVVVLFIIYWVLVFAGVIGSFAFDASTS</sequence>
<dbReference type="InterPro" id="IPR025241">
    <property type="entry name" value="DUF4190"/>
</dbReference>
<dbReference type="RefSeq" id="WP_012833238.1">
    <property type="nucleotide sequence ID" value="NC_013441.1"/>
</dbReference>
<feature type="compositionally biased region" description="Polar residues" evidence="1">
    <location>
        <begin position="154"/>
        <end position="168"/>
    </location>
</feature>
<proteinExistence type="predicted"/>
<feature type="compositionally biased region" description="Low complexity" evidence="1">
    <location>
        <begin position="73"/>
        <end position="103"/>
    </location>
</feature>
<keyword evidence="2" id="KW-0812">Transmembrane</keyword>
<feature type="compositionally biased region" description="Low complexity" evidence="1">
    <location>
        <begin position="130"/>
        <end position="145"/>
    </location>
</feature>
<evidence type="ECO:0000313" key="4">
    <source>
        <dbReference type="EMBL" id="ACY20668.1"/>
    </source>
</evidence>
<dbReference type="eggNOG" id="ENOG5033A46">
    <property type="taxonomic scope" value="Bacteria"/>
</dbReference>
<keyword evidence="2" id="KW-0472">Membrane</keyword>
<feature type="compositionally biased region" description="Pro residues" evidence="1">
    <location>
        <begin position="44"/>
        <end position="72"/>
    </location>
</feature>
<dbReference type="OrthoDB" id="4377281at2"/>
<feature type="compositionally biased region" description="Low complexity" evidence="1">
    <location>
        <begin position="113"/>
        <end position="123"/>
    </location>
</feature>
<evidence type="ECO:0000259" key="3">
    <source>
        <dbReference type="Pfam" id="PF13828"/>
    </source>
</evidence>